<dbReference type="GO" id="GO:0008685">
    <property type="term" value="F:2-C-methyl-D-erythritol 2,4-cyclodiphosphate synthase activity"/>
    <property type="evidence" value="ECO:0007669"/>
    <property type="project" value="UniProtKB-UniRule"/>
</dbReference>
<dbReference type="EC" id="4.6.1.12" evidence="6 7"/>
<dbReference type="Pfam" id="PF02542">
    <property type="entry name" value="YgbB"/>
    <property type="match status" value="1"/>
</dbReference>
<feature type="binding site" evidence="6">
    <location>
        <begin position="62"/>
        <end position="66"/>
    </location>
    <ligand>
        <name>4-CDP-2-C-methyl-D-erythritol 2-phosphate</name>
        <dbReference type="ChEBI" id="CHEBI:57919"/>
    </ligand>
</feature>
<accession>A0AAE9ID50</accession>
<comment type="catalytic activity">
    <reaction evidence="6 7">
        <text>4-CDP-2-C-methyl-D-erythritol 2-phosphate = 2-C-methyl-D-erythritol 2,4-cyclic diphosphate + CMP</text>
        <dbReference type="Rhea" id="RHEA:23864"/>
        <dbReference type="ChEBI" id="CHEBI:57919"/>
        <dbReference type="ChEBI" id="CHEBI:58483"/>
        <dbReference type="ChEBI" id="CHEBI:60377"/>
        <dbReference type="EC" id="4.6.1.12"/>
    </reaction>
</comment>
<comment type="subunit">
    <text evidence="2 6">Homotrimer.</text>
</comment>
<reference evidence="9" key="1">
    <citation type="submission" date="2022-05" db="EMBL/GenBank/DDBJ databases">
        <title>Impact of host demography and evolutionary history on endosymbiont molecular evolution: a test in carpenter ants (Genus Camponotus) and their Blochmannia endosymbionts.</title>
        <authorList>
            <person name="Manthey J.D."/>
            <person name="Giron J.C."/>
            <person name="Hruska J.P."/>
        </authorList>
    </citation>
    <scope>NUCLEOTIDE SEQUENCE</scope>
    <source>
        <strain evidence="9">C-049</strain>
    </source>
</reference>
<feature type="domain" description="2-C-methyl-D-erythritol 2,4-cyclodiphosphate synthase" evidence="8">
    <location>
        <begin position="2"/>
        <end position="155"/>
    </location>
</feature>
<feature type="binding site" evidence="6">
    <location>
        <position position="9"/>
    </location>
    <ligand>
        <name>a divalent metal cation</name>
        <dbReference type="ChEBI" id="CHEBI:60240"/>
    </ligand>
</feature>
<feature type="binding site" evidence="6">
    <location>
        <position position="11"/>
    </location>
    <ligand>
        <name>a divalent metal cation</name>
        <dbReference type="ChEBI" id="CHEBI:60240"/>
    </ligand>
</feature>
<dbReference type="FunFam" id="3.30.1330.50:FF:000001">
    <property type="entry name" value="2-C-methyl-D-erythritol 2,4-cyclodiphosphate synthase"/>
    <property type="match status" value="1"/>
</dbReference>
<dbReference type="InterPro" id="IPR003526">
    <property type="entry name" value="MECDP_synthase"/>
</dbReference>
<keyword evidence="4 6" id="KW-0414">Isoprene biosynthesis</keyword>
<dbReference type="EMBL" id="CP097751">
    <property type="protein sequence ID" value="URJ27407.1"/>
    <property type="molecule type" value="Genomic_DNA"/>
</dbReference>
<dbReference type="HAMAP" id="MF_00107">
    <property type="entry name" value="IspF"/>
    <property type="match status" value="1"/>
</dbReference>
<evidence type="ECO:0000259" key="8">
    <source>
        <dbReference type="Pfam" id="PF02542"/>
    </source>
</evidence>
<dbReference type="Proteomes" id="UP001056323">
    <property type="component" value="Chromosome"/>
</dbReference>
<dbReference type="PANTHER" id="PTHR43181:SF1">
    <property type="entry name" value="2-C-METHYL-D-ERYTHRITOL 2,4-CYCLODIPHOSPHATE SYNTHASE, CHLOROPLASTIC"/>
    <property type="match status" value="1"/>
</dbReference>
<dbReference type="GO" id="GO:0046872">
    <property type="term" value="F:metal ion binding"/>
    <property type="evidence" value="ECO:0007669"/>
    <property type="project" value="UniProtKB-KW"/>
</dbReference>
<dbReference type="KEGG" id="bhb:M9394_02445"/>
<name>A0AAE9ID50_9ENTR</name>
<evidence type="ECO:0000256" key="1">
    <source>
        <dbReference type="ARBA" id="ARBA00008480"/>
    </source>
</evidence>
<evidence type="ECO:0000313" key="10">
    <source>
        <dbReference type="Proteomes" id="UP001056323"/>
    </source>
</evidence>
<dbReference type="InterPro" id="IPR036571">
    <property type="entry name" value="MECDP_synthase_sf"/>
</dbReference>
<dbReference type="SUPFAM" id="SSF69765">
    <property type="entry name" value="IpsF-like"/>
    <property type="match status" value="1"/>
</dbReference>
<dbReference type="RefSeq" id="WP_250249889.1">
    <property type="nucleotide sequence ID" value="NZ_CP097751.1"/>
</dbReference>
<dbReference type="GO" id="GO:0019288">
    <property type="term" value="P:isopentenyl diphosphate biosynthetic process, methylerythritol 4-phosphate pathway"/>
    <property type="evidence" value="ECO:0007669"/>
    <property type="project" value="UniProtKB-UniRule"/>
</dbReference>
<sequence>MLRIGYGFDVHQFGGCRPLIIGGVNIPCMKGIKAHSDGDVMMHSLIDALLGAACYGDIGSMFPDTDAKYNNIDSRKLLRIAWEKITMQRFLLENIDITVILQVPRINTYIYQMKHHLSQDLNCSVTSINIKATTTDTLGYIGRSEGIACIAVVLLTR</sequence>
<keyword evidence="3 6" id="KW-0479">Metal-binding</keyword>
<feature type="binding site" evidence="6">
    <location>
        <begin position="133"/>
        <end position="136"/>
    </location>
    <ligand>
        <name>4-CDP-2-C-methyl-D-erythritol 2-phosphate</name>
        <dbReference type="ChEBI" id="CHEBI:57919"/>
    </ligand>
</feature>
<dbReference type="CDD" id="cd00554">
    <property type="entry name" value="MECDP_synthase"/>
    <property type="match status" value="1"/>
</dbReference>
<dbReference type="AlphaFoldDB" id="A0AAE9ID50"/>
<dbReference type="NCBIfam" id="TIGR00151">
    <property type="entry name" value="ispF"/>
    <property type="match status" value="1"/>
</dbReference>
<comment type="cofactor">
    <cofactor evidence="6">
        <name>a divalent metal cation</name>
        <dbReference type="ChEBI" id="CHEBI:60240"/>
    </cofactor>
    <text evidence="6">Binds 1 divalent metal cation per subunit.</text>
</comment>
<organism evidence="9 10">
    <name type="scientific">Candidatus Blochmanniella camponoti</name>
    <dbReference type="NCBI Taxonomy" id="108080"/>
    <lineage>
        <taxon>Bacteria</taxon>
        <taxon>Pseudomonadati</taxon>
        <taxon>Pseudomonadota</taxon>
        <taxon>Gammaproteobacteria</taxon>
        <taxon>Enterobacterales</taxon>
        <taxon>Enterobacteriaceae</taxon>
        <taxon>ant endosymbionts</taxon>
        <taxon>Candidatus Blochmanniella</taxon>
    </lineage>
</organism>
<proteinExistence type="inferred from homology"/>
<evidence type="ECO:0000256" key="3">
    <source>
        <dbReference type="ARBA" id="ARBA00022723"/>
    </source>
</evidence>
<evidence type="ECO:0000256" key="7">
    <source>
        <dbReference type="RuleBase" id="RU004395"/>
    </source>
</evidence>
<evidence type="ECO:0000256" key="4">
    <source>
        <dbReference type="ARBA" id="ARBA00023229"/>
    </source>
</evidence>
<comment type="function">
    <text evidence="6">Involved in the biosynthesis of isopentenyl diphosphate (IPP) and dimethylallyl diphosphate (DMAPP), two major building blocks of isoprenoid compounds. Catalyzes the conversion of 4-diphosphocytidyl-2-C-methyl-D-erythritol 2-phosphate (CDP-ME2P) to 2-C-methyl-D-erythritol 2,4-cyclodiphosphate (ME-CPP) with a corresponding release of cytidine 5-monophosphate (CMP).</text>
</comment>
<dbReference type="Gene3D" id="3.30.1330.50">
    <property type="entry name" value="2-C-methyl-D-erythritol 2,4-cyclodiphosphate synthase"/>
    <property type="match status" value="1"/>
</dbReference>
<evidence type="ECO:0000256" key="5">
    <source>
        <dbReference type="ARBA" id="ARBA00023239"/>
    </source>
</evidence>
<evidence type="ECO:0000313" key="9">
    <source>
        <dbReference type="EMBL" id="URJ27407.1"/>
    </source>
</evidence>
<comment type="similarity">
    <text evidence="1 6 7">Belongs to the IspF family.</text>
</comment>
<feature type="binding site" evidence="6">
    <location>
        <begin position="35"/>
        <end position="36"/>
    </location>
    <ligand>
        <name>4-CDP-2-C-methyl-D-erythritol 2-phosphate</name>
        <dbReference type="ChEBI" id="CHEBI:57919"/>
    </ligand>
</feature>
<evidence type="ECO:0000256" key="6">
    <source>
        <dbReference type="HAMAP-Rule" id="MF_00107"/>
    </source>
</evidence>
<gene>
    <name evidence="6 9" type="primary">ispF</name>
    <name evidence="9" type="ORF">M9394_02445</name>
</gene>
<protein>
    <recommendedName>
        <fullName evidence="6 7">2-C-methyl-D-erythritol 2,4-cyclodiphosphate synthase</fullName>
        <shortName evidence="6">MECDP-synthase</shortName>
        <shortName evidence="6">MECPP-synthase</shortName>
        <shortName evidence="6">MECPS</shortName>
        <ecNumber evidence="6 7">4.6.1.12</ecNumber>
    </recommendedName>
</protein>
<keyword evidence="5 6" id="KW-0456">Lyase</keyword>
<comment type="pathway">
    <text evidence="6">Isoprenoid biosynthesis; isopentenyl diphosphate biosynthesis via DXP pathway; isopentenyl diphosphate from 1-deoxy-D-xylulose 5-phosphate: step 4/6.</text>
</comment>
<dbReference type="PANTHER" id="PTHR43181">
    <property type="entry name" value="2-C-METHYL-D-ERYTHRITOL 2,4-CYCLODIPHOSPHATE SYNTHASE, CHLOROPLASTIC"/>
    <property type="match status" value="1"/>
</dbReference>
<feature type="binding site" evidence="6">
    <location>
        <begin position="57"/>
        <end position="59"/>
    </location>
    <ligand>
        <name>4-CDP-2-C-methyl-D-erythritol 2-phosphate</name>
        <dbReference type="ChEBI" id="CHEBI:57919"/>
    </ligand>
</feature>
<dbReference type="GO" id="GO:0016114">
    <property type="term" value="P:terpenoid biosynthetic process"/>
    <property type="evidence" value="ECO:0007669"/>
    <property type="project" value="InterPro"/>
</dbReference>
<evidence type="ECO:0000256" key="2">
    <source>
        <dbReference type="ARBA" id="ARBA00011233"/>
    </source>
</evidence>
<feature type="site" description="Transition state stabilizer" evidence="6">
    <location>
        <position position="35"/>
    </location>
</feature>
<feature type="binding site" evidence="6">
    <location>
        <position position="43"/>
    </location>
    <ligand>
        <name>a divalent metal cation</name>
        <dbReference type="ChEBI" id="CHEBI:60240"/>
    </ligand>
</feature>
<feature type="binding site" evidence="6">
    <location>
        <begin position="9"/>
        <end position="11"/>
    </location>
    <ligand>
        <name>4-CDP-2-C-methyl-D-erythritol 2-phosphate</name>
        <dbReference type="ChEBI" id="CHEBI:57919"/>
    </ligand>
</feature>
<feature type="binding site" evidence="6">
    <location>
        <position position="143"/>
    </location>
    <ligand>
        <name>4-CDP-2-C-methyl-D-erythritol 2-phosphate</name>
        <dbReference type="ChEBI" id="CHEBI:57919"/>
    </ligand>
</feature>
<comment type="caution">
    <text evidence="6">Lacks conserved residue(s) required for the propagation of feature annotation.</text>
</comment>
<feature type="site" description="Transition state stabilizer" evidence="6">
    <location>
        <position position="134"/>
    </location>
</feature>